<proteinExistence type="predicted"/>
<dbReference type="EnsemblBacteria" id="CAD73163">
    <property type="protein sequence ID" value="CAD73163"/>
    <property type="gene ID" value="RB3388"/>
</dbReference>
<accession>Q7UUB8</accession>
<dbReference type="Gene3D" id="2.130.10.130">
    <property type="entry name" value="Integrin alpha, N-terminal"/>
    <property type="match status" value="2"/>
</dbReference>
<dbReference type="KEGG" id="rba:RB3388"/>
<dbReference type="SMART" id="SM00191">
    <property type="entry name" value="Int_alpha"/>
    <property type="match status" value="1"/>
</dbReference>
<dbReference type="PANTHER" id="PTHR16026">
    <property type="entry name" value="CARTILAGE ACIDIC PROTEIN 1"/>
    <property type="match status" value="1"/>
</dbReference>
<dbReference type="InParanoid" id="Q7UUB8"/>
<dbReference type="PANTHER" id="PTHR16026:SF0">
    <property type="entry name" value="CARTILAGE ACIDIC PROTEIN 1"/>
    <property type="match status" value="1"/>
</dbReference>
<feature type="region of interest" description="Disordered" evidence="4">
    <location>
        <begin position="97"/>
        <end position="131"/>
    </location>
</feature>
<evidence type="ECO:0000259" key="5">
    <source>
        <dbReference type="Pfam" id="PF07593"/>
    </source>
</evidence>
<dbReference type="PATRIC" id="fig|243090.15.peg.1563"/>
<dbReference type="STRING" id="243090.RB3388"/>
<evidence type="ECO:0000313" key="7">
    <source>
        <dbReference type="Proteomes" id="UP000001025"/>
    </source>
</evidence>
<dbReference type="Pfam" id="PF13517">
    <property type="entry name" value="FG-GAP_3"/>
    <property type="match status" value="2"/>
</dbReference>
<evidence type="ECO:0000256" key="3">
    <source>
        <dbReference type="ARBA" id="ARBA00023180"/>
    </source>
</evidence>
<evidence type="ECO:0000256" key="4">
    <source>
        <dbReference type="SAM" id="MobiDB-lite"/>
    </source>
</evidence>
<evidence type="ECO:0000256" key="1">
    <source>
        <dbReference type="ARBA" id="ARBA00022729"/>
    </source>
</evidence>
<dbReference type="InterPro" id="IPR011990">
    <property type="entry name" value="TPR-like_helical_dom_sf"/>
</dbReference>
<dbReference type="eggNOG" id="COG3071">
    <property type="taxonomic scope" value="Bacteria"/>
</dbReference>
<dbReference type="AlphaFoldDB" id="Q7UUB8"/>
<dbReference type="InterPro" id="IPR013517">
    <property type="entry name" value="FG-GAP"/>
</dbReference>
<keyword evidence="1" id="KW-0732">Signal</keyword>
<dbReference type="Pfam" id="PF07593">
    <property type="entry name" value="UnbV_ASPIC"/>
    <property type="match status" value="1"/>
</dbReference>
<dbReference type="Proteomes" id="UP000001025">
    <property type="component" value="Chromosome"/>
</dbReference>
<feature type="compositionally biased region" description="Basic and acidic residues" evidence="4">
    <location>
        <begin position="116"/>
        <end position="131"/>
    </location>
</feature>
<evidence type="ECO:0000256" key="2">
    <source>
        <dbReference type="ARBA" id="ARBA00022737"/>
    </source>
</evidence>
<dbReference type="Gene3D" id="1.25.40.10">
    <property type="entry name" value="Tetratricopeptide repeat domain"/>
    <property type="match status" value="1"/>
</dbReference>
<sequence>MRKRNVRQTIDEPEFRVFSRHWHASARPFRGRVLQSALRSSSVTSKIADWPPPRLLFDLPFARHRLMKLSSIRFDGTFTHQLLIVVLGFAFSSASGCGGSGTEQGSPNKQAPLADPTDKPRPQPESEPFEESRLVDIAKEFDELLRTAKFAEAESLLKNAIEQNPDDITARRLMAQMLSAQGRRIEASHHVRHLIRLRVIQQYELLSLIDLSGPFGLVNYGEMPGMAPDTLFGLGEARRVYFSPRAEVDEVLSMLMKVRRQHPDHSTVVALTGRVLAENARWSELQEWIAELPEDAKKVGPVAANDSGIAGVNRPMTLRDEPEFWIAIGFWLDHGGLHEEAVNAWTETLRRDPTNRAALRLIVSTTEKHLPKSSRWSKELPRLRQWIGDLDKVFRLARDADAEQAAWIAERMQSWFRPWESAAWMMRVAQLTDQVAAVVPELDQRRASLMAWESQATELQAQQARLQRSMGFAPSPFEMPPLSESIAMDGTADESSRSPLVFQNVASELGINTEFSTGYPADGKEFYLHQANGVGLAALDYDLDGRCDTYFARAGGDPNKLNSLANQLYRQLPSGNFEEVTEVCRADDRGFGQGICVGDVNQDGFPDILVANIGRNSVYINQGDGTFQTDPKLINGNEERWTSSLGLADLNGDALPELVEINYIDDPLAFEVMCSPPFENCQPQSYRVAQDYVYEMQPDGTLSPWQTVCDAMSERPKLGFGVIIGNFDDRCGNDFFVSNDGDLNHFWISKCSAGPTGGEIAGGDTELKSPTITTMIENAGLAGCAVGRSGIGEACMGIAAGDFNRDGRLDLHVTNFHKESVNLFVQTAGGFFADEALSFGLDTPSRSTTGFGTRAVDFDNDGWLDLAVLNGHLFNNISQSVPFKMLPQLFRGGERGFVSESPQASGSYFACEQIGRTLTSLDFNNDGRLDLLANHLDQPVALLRNETPSKDSVQLEVVGKYSEKAAVGAVVTLTYNTEATAKELTSFVVSGGGYMGTGQAVMHVGLGETDGTVTLNISWPSGVKDTIEGLAVNKRYQILESSGVINATRYAR</sequence>
<name>Q7UUB8_RHOBA</name>
<keyword evidence="7" id="KW-1185">Reference proteome</keyword>
<dbReference type="EMBL" id="BX294138">
    <property type="protein sequence ID" value="CAD73163.1"/>
    <property type="molecule type" value="Genomic_DNA"/>
</dbReference>
<evidence type="ECO:0000313" key="6">
    <source>
        <dbReference type="EMBL" id="CAD73163.1"/>
    </source>
</evidence>
<dbReference type="SUPFAM" id="SSF69318">
    <property type="entry name" value="Integrin alpha N-terminal domain"/>
    <property type="match status" value="1"/>
</dbReference>
<keyword evidence="3" id="KW-0325">Glycoprotein</keyword>
<dbReference type="InterPro" id="IPR028994">
    <property type="entry name" value="Integrin_alpha_N"/>
</dbReference>
<dbReference type="InterPro" id="IPR027039">
    <property type="entry name" value="Crtac1"/>
</dbReference>
<dbReference type="SUPFAM" id="SSF48452">
    <property type="entry name" value="TPR-like"/>
    <property type="match status" value="1"/>
</dbReference>
<dbReference type="InterPro" id="IPR011519">
    <property type="entry name" value="UnbV_ASPIC"/>
</dbReference>
<reference evidence="6 7" key="1">
    <citation type="journal article" date="2003" name="Proc. Natl. Acad. Sci. U.S.A.">
        <title>Complete genome sequence of the marine planctomycete Pirellula sp. strain 1.</title>
        <authorList>
            <person name="Gloeckner F.O."/>
            <person name="Kube M."/>
            <person name="Bauer M."/>
            <person name="Teeling H."/>
            <person name="Lombardot T."/>
            <person name="Ludwig W."/>
            <person name="Gade D."/>
            <person name="Beck A."/>
            <person name="Borzym K."/>
            <person name="Heitmann K."/>
            <person name="Rabus R."/>
            <person name="Schlesner H."/>
            <person name="Amann R."/>
            <person name="Reinhardt R."/>
        </authorList>
    </citation>
    <scope>NUCLEOTIDE SEQUENCE [LARGE SCALE GENOMIC DNA]</scope>
    <source>
        <strain evidence="7">DSM 10527 / NCIMB 13988 / SH1</strain>
    </source>
</reference>
<keyword evidence="2" id="KW-0677">Repeat</keyword>
<dbReference type="OrthoDB" id="5287961at2"/>
<dbReference type="InterPro" id="IPR013519">
    <property type="entry name" value="Int_alpha_beta-p"/>
</dbReference>
<protein>
    <recommendedName>
        <fullName evidence="5">ASPIC/UnbV domain-containing protein</fullName>
    </recommendedName>
</protein>
<feature type="domain" description="ASPIC/UnbV" evidence="5">
    <location>
        <begin position="966"/>
        <end position="1036"/>
    </location>
</feature>
<gene>
    <name evidence="6" type="ordered locus">RB3388</name>
</gene>
<organism evidence="6 7">
    <name type="scientific">Rhodopirellula baltica (strain DSM 10527 / NCIMB 13988 / SH1)</name>
    <dbReference type="NCBI Taxonomy" id="243090"/>
    <lineage>
        <taxon>Bacteria</taxon>
        <taxon>Pseudomonadati</taxon>
        <taxon>Planctomycetota</taxon>
        <taxon>Planctomycetia</taxon>
        <taxon>Pirellulales</taxon>
        <taxon>Pirellulaceae</taxon>
        <taxon>Rhodopirellula</taxon>
    </lineage>
</organism>
<dbReference type="HOGENOM" id="CLU_010574_0_0_0"/>